<sequence length="137" mass="15686">MKRMTMYIVELTLALLSLMAISVLINHFFGSGYFSVSYITSLIVVVNASSHSNRQRAKHLTQMLALADQLGYGPADLKQLEPRYGVIDWQLSHPEKMQFYPSDTLVKKLTKQFETELFAERPGVHTLLQRGSHQDWD</sequence>
<dbReference type="RefSeq" id="WP_125586791.1">
    <property type="nucleotide sequence ID" value="NZ_JBHTMO010000020.1"/>
</dbReference>
<evidence type="ECO:0000256" key="1">
    <source>
        <dbReference type="SAM" id="Phobius"/>
    </source>
</evidence>
<protein>
    <submittedName>
        <fullName evidence="2">Uncharacterized protein</fullName>
    </submittedName>
</protein>
<dbReference type="Proteomes" id="UP001597249">
    <property type="component" value="Unassembled WGS sequence"/>
</dbReference>
<accession>A0ABW4B966</accession>
<comment type="caution">
    <text evidence="2">The sequence shown here is derived from an EMBL/GenBank/DDBJ whole genome shotgun (WGS) entry which is preliminary data.</text>
</comment>
<reference evidence="3" key="1">
    <citation type="journal article" date="2019" name="Int. J. Syst. Evol. Microbiol.">
        <title>The Global Catalogue of Microorganisms (GCM) 10K type strain sequencing project: providing services to taxonomists for standard genome sequencing and annotation.</title>
        <authorList>
            <consortium name="The Broad Institute Genomics Platform"/>
            <consortium name="The Broad Institute Genome Sequencing Center for Infectious Disease"/>
            <person name="Wu L."/>
            <person name="Ma J."/>
        </authorList>
    </citation>
    <scope>NUCLEOTIDE SEQUENCE [LARGE SCALE GENOMIC DNA]</scope>
    <source>
        <strain evidence="3">CCM 8911</strain>
    </source>
</reference>
<evidence type="ECO:0000313" key="3">
    <source>
        <dbReference type="Proteomes" id="UP001597249"/>
    </source>
</evidence>
<keyword evidence="1" id="KW-0472">Membrane</keyword>
<dbReference type="EMBL" id="JBHTMO010000020">
    <property type="protein sequence ID" value="MFD1393251.1"/>
    <property type="molecule type" value="Genomic_DNA"/>
</dbReference>
<name>A0ABW4B966_9LACO</name>
<evidence type="ECO:0000313" key="2">
    <source>
        <dbReference type="EMBL" id="MFD1393251.1"/>
    </source>
</evidence>
<keyword evidence="1" id="KW-0812">Transmembrane</keyword>
<proteinExistence type="predicted"/>
<keyword evidence="3" id="KW-1185">Reference proteome</keyword>
<gene>
    <name evidence="2" type="ORF">ACFQ3L_06660</name>
</gene>
<feature type="transmembrane region" description="Helical" evidence="1">
    <location>
        <begin position="7"/>
        <end position="25"/>
    </location>
</feature>
<organism evidence="2 3">
    <name type="scientific">Lacticaseibacillus jixianensis</name>
    <dbReference type="NCBI Taxonomy" id="2486012"/>
    <lineage>
        <taxon>Bacteria</taxon>
        <taxon>Bacillati</taxon>
        <taxon>Bacillota</taxon>
        <taxon>Bacilli</taxon>
        <taxon>Lactobacillales</taxon>
        <taxon>Lactobacillaceae</taxon>
        <taxon>Lacticaseibacillus</taxon>
    </lineage>
</organism>
<feature type="transmembrane region" description="Helical" evidence="1">
    <location>
        <begin position="31"/>
        <end position="49"/>
    </location>
</feature>
<keyword evidence="1" id="KW-1133">Transmembrane helix</keyword>